<feature type="compositionally biased region" description="Polar residues" evidence="5">
    <location>
        <begin position="1"/>
        <end position="13"/>
    </location>
</feature>
<dbReference type="InterPro" id="IPR009071">
    <property type="entry name" value="HMG_box_dom"/>
</dbReference>
<dbReference type="SUPFAM" id="SSF47095">
    <property type="entry name" value="HMG-box"/>
    <property type="match status" value="1"/>
</dbReference>
<dbReference type="GO" id="GO:0006357">
    <property type="term" value="P:regulation of transcription by RNA polymerase II"/>
    <property type="evidence" value="ECO:0007669"/>
    <property type="project" value="TreeGrafter"/>
</dbReference>
<protein>
    <recommendedName>
        <fullName evidence="6">HMG box domain-containing protein</fullName>
    </recommendedName>
</protein>
<name>A0A8S3Z283_9EUPU</name>
<dbReference type="SMART" id="SM00398">
    <property type="entry name" value="HMG"/>
    <property type="match status" value="1"/>
</dbReference>
<comment type="subcellular location">
    <subcellularLocation>
        <location evidence="1">Nucleus</location>
    </subcellularLocation>
</comment>
<dbReference type="EMBL" id="CAJHNH020001564">
    <property type="protein sequence ID" value="CAG5123603.1"/>
    <property type="molecule type" value="Genomic_DNA"/>
</dbReference>
<dbReference type="GO" id="GO:0031490">
    <property type="term" value="F:chromatin DNA binding"/>
    <property type="evidence" value="ECO:0007669"/>
    <property type="project" value="TreeGrafter"/>
</dbReference>
<proteinExistence type="predicted"/>
<evidence type="ECO:0000313" key="7">
    <source>
        <dbReference type="EMBL" id="CAG5123603.1"/>
    </source>
</evidence>
<feature type="compositionally biased region" description="Low complexity" evidence="5">
    <location>
        <begin position="18"/>
        <end position="30"/>
    </location>
</feature>
<accession>A0A8S3Z283</accession>
<dbReference type="InterPro" id="IPR051365">
    <property type="entry name" value="TOX_HMG-box_domain"/>
</dbReference>
<evidence type="ECO:0000313" key="8">
    <source>
        <dbReference type="Proteomes" id="UP000678393"/>
    </source>
</evidence>
<feature type="compositionally biased region" description="Basic residues" evidence="5">
    <location>
        <begin position="31"/>
        <end position="42"/>
    </location>
</feature>
<keyword evidence="8" id="KW-1185">Reference proteome</keyword>
<feature type="non-terminal residue" evidence="7">
    <location>
        <position position="240"/>
    </location>
</feature>
<dbReference type="AlphaFoldDB" id="A0A8S3Z283"/>
<dbReference type="PRINTS" id="PR00886">
    <property type="entry name" value="HIGHMOBLTY12"/>
</dbReference>
<evidence type="ECO:0000256" key="2">
    <source>
        <dbReference type="ARBA" id="ARBA00023125"/>
    </source>
</evidence>
<evidence type="ECO:0000256" key="4">
    <source>
        <dbReference type="PROSITE-ProRule" id="PRU00267"/>
    </source>
</evidence>
<gene>
    <name evidence="7" type="ORF">CUNI_LOCUS9161</name>
</gene>
<feature type="domain" description="HMG box" evidence="6">
    <location>
        <begin position="47"/>
        <end position="115"/>
    </location>
</feature>
<dbReference type="PROSITE" id="PS50118">
    <property type="entry name" value="HMG_BOX_2"/>
    <property type="match status" value="1"/>
</dbReference>
<dbReference type="Gene3D" id="1.10.30.10">
    <property type="entry name" value="High mobility group box domain"/>
    <property type="match status" value="1"/>
</dbReference>
<dbReference type="OrthoDB" id="10027956at2759"/>
<reference evidence="7" key="1">
    <citation type="submission" date="2021-04" db="EMBL/GenBank/DDBJ databases">
        <authorList>
            <consortium name="Molecular Ecology Group"/>
        </authorList>
    </citation>
    <scope>NUCLEOTIDE SEQUENCE</scope>
</reference>
<dbReference type="Pfam" id="PF00505">
    <property type="entry name" value="HMG_box"/>
    <property type="match status" value="1"/>
</dbReference>
<evidence type="ECO:0000256" key="3">
    <source>
        <dbReference type="ARBA" id="ARBA00023242"/>
    </source>
</evidence>
<evidence type="ECO:0000256" key="1">
    <source>
        <dbReference type="ARBA" id="ARBA00004123"/>
    </source>
</evidence>
<feature type="DNA-binding region" description="HMG box" evidence="4">
    <location>
        <begin position="47"/>
        <end position="115"/>
    </location>
</feature>
<sequence>TGANQTASNSAPQATDKASVGSGSASISAVKRSKACKRKKRKDPKEPQKPVSAYALFFRDSQAGIKGHNPSASFGEVSKIVASLWDQLNPEHKEVYKKKTEVAKKQYLKQLAAYRASQVSQQHHQFNMGQATSSTESHCTSQHSPVPGPVYTYPPHVDQVRLASYPEPMVVHSGYEMSTTGENPSRAYPQYPDHGCSQYPGGHPGWDTEYYNSESVIPQCRDVLTSWVGPASSTNTFPVK</sequence>
<dbReference type="PANTHER" id="PTHR45781:SF1">
    <property type="entry name" value="HMG BOX DOMAIN-CONTAINING PROTEIN"/>
    <property type="match status" value="1"/>
</dbReference>
<dbReference type="CDD" id="cd21995">
    <property type="entry name" value="HMG-box_TOX-like"/>
    <property type="match status" value="1"/>
</dbReference>
<keyword evidence="2 4" id="KW-0238">DNA-binding</keyword>
<comment type="caution">
    <text evidence="7">The sequence shown here is derived from an EMBL/GenBank/DDBJ whole genome shotgun (WGS) entry which is preliminary data.</text>
</comment>
<dbReference type="PANTHER" id="PTHR45781">
    <property type="entry name" value="AGAP000281-PA"/>
    <property type="match status" value="1"/>
</dbReference>
<feature type="region of interest" description="Disordered" evidence="5">
    <location>
        <begin position="1"/>
        <end position="53"/>
    </location>
</feature>
<dbReference type="Proteomes" id="UP000678393">
    <property type="component" value="Unassembled WGS sequence"/>
</dbReference>
<keyword evidence="3 4" id="KW-0539">Nucleus</keyword>
<evidence type="ECO:0000259" key="6">
    <source>
        <dbReference type="PROSITE" id="PS50118"/>
    </source>
</evidence>
<dbReference type="FunFam" id="1.10.30.10:FF:000005">
    <property type="entry name" value="TOX high mobility group box family member 3"/>
    <property type="match status" value="1"/>
</dbReference>
<organism evidence="7 8">
    <name type="scientific">Candidula unifasciata</name>
    <dbReference type="NCBI Taxonomy" id="100452"/>
    <lineage>
        <taxon>Eukaryota</taxon>
        <taxon>Metazoa</taxon>
        <taxon>Spiralia</taxon>
        <taxon>Lophotrochozoa</taxon>
        <taxon>Mollusca</taxon>
        <taxon>Gastropoda</taxon>
        <taxon>Heterobranchia</taxon>
        <taxon>Euthyneura</taxon>
        <taxon>Panpulmonata</taxon>
        <taxon>Eupulmonata</taxon>
        <taxon>Stylommatophora</taxon>
        <taxon>Helicina</taxon>
        <taxon>Helicoidea</taxon>
        <taxon>Geomitridae</taxon>
        <taxon>Candidula</taxon>
    </lineage>
</organism>
<dbReference type="InterPro" id="IPR036910">
    <property type="entry name" value="HMG_box_dom_sf"/>
</dbReference>
<dbReference type="GO" id="GO:0005634">
    <property type="term" value="C:nucleus"/>
    <property type="evidence" value="ECO:0007669"/>
    <property type="project" value="UniProtKB-SubCell"/>
</dbReference>
<evidence type="ECO:0000256" key="5">
    <source>
        <dbReference type="SAM" id="MobiDB-lite"/>
    </source>
</evidence>